<dbReference type="PANTHER" id="PTHR31047:SF0">
    <property type="entry name" value="MEIOTICALLY UP-REGULATED GENE 157 PROTEIN"/>
    <property type="match status" value="1"/>
</dbReference>
<dbReference type="GO" id="GO:0016787">
    <property type="term" value="F:hydrolase activity"/>
    <property type="evidence" value="ECO:0007669"/>
    <property type="project" value="UniProtKB-KW"/>
</dbReference>
<keyword evidence="3" id="KW-1185">Reference proteome</keyword>
<dbReference type="PANTHER" id="PTHR31047">
    <property type="entry name" value="MEIOTICALLY UP-REGULATED GENE 157 PROTEIN"/>
    <property type="match status" value="1"/>
</dbReference>
<dbReference type="InterPro" id="IPR012341">
    <property type="entry name" value="6hp_glycosidase-like_sf"/>
</dbReference>
<proteinExistence type="predicted"/>
<name>A0A9P4HP74_9PEZI</name>
<accession>A0A9P4HP74</accession>
<protein>
    <submittedName>
        <fullName evidence="2">Glycoside hydrolase family 125 protein</fullName>
    </submittedName>
</protein>
<dbReference type="PIRSF" id="PIRSF028846">
    <property type="entry name" value="UCP028846"/>
    <property type="match status" value="1"/>
</dbReference>
<reference evidence="2" key="1">
    <citation type="journal article" date="2020" name="Stud. Mycol.">
        <title>101 Dothideomycetes genomes: a test case for predicting lifestyles and emergence of pathogens.</title>
        <authorList>
            <person name="Haridas S."/>
            <person name="Albert R."/>
            <person name="Binder M."/>
            <person name="Bloem J."/>
            <person name="Labutti K."/>
            <person name="Salamov A."/>
            <person name="Andreopoulos B."/>
            <person name="Baker S."/>
            <person name="Barry K."/>
            <person name="Bills G."/>
            <person name="Bluhm B."/>
            <person name="Cannon C."/>
            <person name="Castanera R."/>
            <person name="Culley D."/>
            <person name="Daum C."/>
            <person name="Ezra D."/>
            <person name="Gonzalez J."/>
            <person name="Henrissat B."/>
            <person name="Kuo A."/>
            <person name="Liang C."/>
            <person name="Lipzen A."/>
            <person name="Lutzoni F."/>
            <person name="Magnuson J."/>
            <person name="Mondo S."/>
            <person name="Nolan M."/>
            <person name="Ohm R."/>
            <person name="Pangilinan J."/>
            <person name="Park H.-J."/>
            <person name="Ramirez L."/>
            <person name="Alfaro M."/>
            <person name="Sun H."/>
            <person name="Tritt A."/>
            <person name="Yoshinaga Y."/>
            <person name="Zwiers L.-H."/>
            <person name="Turgeon B."/>
            <person name="Goodwin S."/>
            <person name="Spatafora J."/>
            <person name="Crous P."/>
            <person name="Grigoriev I."/>
        </authorList>
    </citation>
    <scope>NUCLEOTIDE SEQUENCE</scope>
    <source>
        <strain evidence="2">CBS 121410</strain>
    </source>
</reference>
<sequence>MLQPAIAVSFLLLGILVIPSFFGFGACATDLESNHQHALHNAAEKARYRPACPDYKTYSTHAHPPSSDGRMALPFQRPARKCRTFESLAVEEVIETMKGRMVDHDLARIFENAFPNTLDTTVRWHVDGRDEKASTKSSDKWQGAQSFIVTGDINAEWLRDSTNQLAQYQVLAKKDTALEKLILGAINTQAEFVIDSPYCNAFQPPPPSKLPASNNGMNDVVHPVYEPSSVFECKYELDSLAHFLSLSNQFHSHTGSTAFLTPRWYTALDTLLATLKQQSKPTFDKDGAFQRNEYTFQRRTDTGTETLNLAGVGNPLNGGTGLIRSAFRPSDDATILGFLIPSNAMIAVELKRTAEMLKKGSSAKANLAAKLDKLAESIRAGVWEHGVVHHKKYGNVFAFEVDGYGSSILMDDANLPSLLALPLLGFLDRKDPTYQNTRRMILDKQGNPYYLQGRAFKGIGGPHIGLQHAWPMSLLVQAMTSDDDEEIAEALDYVKGSSLLGLVHESVDVNHIKGYTRSWFAWANSVFAQTILDLAKRKPHLIFGAGAEPYLLE</sequence>
<dbReference type="Gene3D" id="1.50.10.10">
    <property type="match status" value="1"/>
</dbReference>
<organism evidence="2 3">
    <name type="scientific">Saccharata proteae CBS 121410</name>
    <dbReference type="NCBI Taxonomy" id="1314787"/>
    <lineage>
        <taxon>Eukaryota</taxon>
        <taxon>Fungi</taxon>
        <taxon>Dikarya</taxon>
        <taxon>Ascomycota</taxon>
        <taxon>Pezizomycotina</taxon>
        <taxon>Dothideomycetes</taxon>
        <taxon>Dothideomycetes incertae sedis</taxon>
        <taxon>Botryosphaeriales</taxon>
        <taxon>Saccharataceae</taxon>
        <taxon>Saccharata</taxon>
    </lineage>
</organism>
<dbReference type="EMBL" id="ML978751">
    <property type="protein sequence ID" value="KAF2083906.1"/>
    <property type="molecule type" value="Genomic_DNA"/>
</dbReference>
<dbReference type="AlphaFoldDB" id="A0A9P4HP74"/>
<dbReference type="SUPFAM" id="SSF48208">
    <property type="entry name" value="Six-hairpin glycosidases"/>
    <property type="match status" value="1"/>
</dbReference>
<feature type="signal peptide" evidence="1">
    <location>
        <begin position="1"/>
        <end position="27"/>
    </location>
</feature>
<feature type="chain" id="PRO_5040238109" evidence="1">
    <location>
        <begin position="28"/>
        <end position="553"/>
    </location>
</feature>
<dbReference type="InterPro" id="IPR008928">
    <property type="entry name" value="6-hairpin_glycosidase_sf"/>
</dbReference>
<dbReference type="InterPro" id="IPR008313">
    <property type="entry name" value="GH125"/>
</dbReference>
<dbReference type="SMART" id="SM01149">
    <property type="entry name" value="DUF1237"/>
    <property type="match status" value="1"/>
</dbReference>
<keyword evidence="2" id="KW-0378">Hydrolase</keyword>
<evidence type="ECO:0000256" key="1">
    <source>
        <dbReference type="SAM" id="SignalP"/>
    </source>
</evidence>
<keyword evidence="1" id="KW-0732">Signal</keyword>
<dbReference type="Pfam" id="PF06824">
    <property type="entry name" value="Glyco_hydro_125"/>
    <property type="match status" value="1"/>
</dbReference>
<evidence type="ECO:0000313" key="2">
    <source>
        <dbReference type="EMBL" id="KAF2083906.1"/>
    </source>
</evidence>
<evidence type="ECO:0000313" key="3">
    <source>
        <dbReference type="Proteomes" id="UP000799776"/>
    </source>
</evidence>
<dbReference type="Proteomes" id="UP000799776">
    <property type="component" value="Unassembled WGS sequence"/>
</dbReference>
<gene>
    <name evidence="2" type="ORF">K490DRAFT_50433</name>
</gene>
<dbReference type="OrthoDB" id="7771656at2759"/>
<comment type="caution">
    <text evidence="2">The sequence shown here is derived from an EMBL/GenBank/DDBJ whole genome shotgun (WGS) entry which is preliminary data.</text>
</comment>
<dbReference type="GO" id="GO:0005975">
    <property type="term" value="P:carbohydrate metabolic process"/>
    <property type="evidence" value="ECO:0007669"/>
    <property type="project" value="InterPro"/>
</dbReference>